<dbReference type="SUPFAM" id="SSF47598">
    <property type="entry name" value="Ribbon-helix-helix"/>
    <property type="match status" value="1"/>
</dbReference>
<evidence type="ECO:0000313" key="2">
    <source>
        <dbReference type="Proteomes" id="UP001562159"/>
    </source>
</evidence>
<organism evidence="1 2">
    <name type="scientific">Rhodanobacter humi</name>
    <dbReference type="NCBI Taxonomy" id="1888173"/>
    <lineage>
        <taxon>Bacteria</taxon>
        <taxon>Pseudomonadati</taxon>
        <taxon>Pseudomonadota</taxon>
        <taxon>Gammaproteobacteria</taxon>
        <taxon>Lysobacterales</taxon>
        <taxon>Rhodanobacteraceae</taxon>
        <taxon>Rhodanobacter</taxon>
    </lineage>
</organism>
<gene>
    <name evidence="1" type="ORF">AB7878_06305</name>
</gene>
<evidence type="ECO:0008006" key="3">
    <source>
        <dbReference type="Google" id="ProtNLM"/>
    </source>
</evidence>
<dbReference type="InterPro" id="IPR010985">
    <property type="entry name" value="Ribbon_hlx_hlx"/>
</dbReference>
<name>A0ABV4ANQ1_9GAMM</name>
<accession>A0ABV4ANQ1</accession>
<comment type="caution">
    <text evidence="1">The sequence shown here is derived from an EMBL/GenBank/DDBJ whole genome shotgun (WGS) entry which is preliminary data.</text>
</comment>
<dbReference type="Proteomes" id="UP001562159">
    <property type="component" value="Unassembled WGS sequence"/>
</dbReference>
<protein>
    <recommendedName>
        <fullName evidence="3">CopG family transcriptional regulator</fullName>
    </recommendedName>
</protein>
<evidence type="ECO:0000313" key="1">
    <source>
        <dbReference type="EMBL" id="MEY2182024.1"/>
    </source>
</evidence>
<sequence length="76" mass="8254">MRTTLQLDEDVLAAARALAERQGRTLGEVVSELARKGLAPAASAPAYRNGIRLMPLRADARPMTLDEINALRDEVP</sequence>
<keyword evidence="2" id="KW-1185">Reference proteome</keyword>
<dbReference type="EMBL" id="JBGBPY010000001">
    <property type="protein sequence ID" value="MEY2182024.1"/>
    <property type="molecule type" value="Genomic_DNA"/>
</dbReference>
<reference evidence="1 2" key="1">
    <citation type="submission" date="2024-07" db="EMBL/GenBank/DDBJ databases">
        <title>Molecular mechanisms and environmental adaptations of flagellar loss and biofilm growth of Rhodanobacter under environmental stress.</title>
        <authorList>
            <person name="Chen M."/>
        </authorList>
    </citation>
    <scope>NUCLEOTIDE SEQUENCE [LARGE SCALE GENOMIC DNA]</scope>
    <source>
        <strain evidence="1 2">RS22</strain>
    </source>
</reference>
<proteinExistence type="predicted"/>